<keyword evidence="4 6" id="KW-1133">Transmembrane helix</keyword>
<reference evidence="7 8" key="1">
    <citation type="submission" date="2020-05" db="EMBL/GenBank/DDBJ databases">
        <title>Mucilaginibacter mali sp. nov.</title>
        <authorList>
            <person name="Kim H.S."/>
            <person name="Lee K.C."/>
            <person name="Suh M.K."/>
            <person name="Kim J.-S."/>
            <person name="Han K.-I."/>
            <person name="Eom M.K."/>
            <person name="Shin Y.K."/>
            <person name="Lee J.-S."/>
        </authorList>
    </citation>
    <scope>NUCLEOTIDE SEQUENCE [LARGE SCALE GENOMIC DNA]</scope>
    <source>
        <strain evidence="7 8">G2-14</strain>
    </source>
</reference>
<keyword evidence="3 6" id="KW-0812">Transmembrane</keyword>
<comment type="similarity">
    <text evidence="2">Belongs to the UPF0382 family.</text>
</comment>
<dbReference type="PANTHER" id="PTHR43461">
    <property type="entry name" value="TRANSMEMBRANE PROTEIN 256"/>
    <property type="match status" value="1"/>
</dbReference>
<keyword evidence="5 6" id="KW-0472">Membrane</keyword>
<evidence type="ECO:0000256" key="6">
    <source>
        <dbReference type="SAM" id="Phobius"/>
    </source>
</evidence>
<organism evidence="7 8">
    <name type="scientific">Mucilaginibacter mali</name>
    <dbReference type="NCBI Taxonomy" id="2740462"/>
    <lineage>
        <taxon>Bacteria</taxon>
        <taxon>Pseudomonadati</taxon>
        <taxon>Bacteroidota</taxon>
        <taxon>Sphingobacteriia</taxon>
        <taxon>Sphingobacteriales</taxon>
        <taxon>Sphingobacteriaceae</taxon>
        <taxon>Mucilaginibacter</taxon>
    </lineage>
</organism>
<dbReference type="AlphaFoldDB" id="A0A7D4UE44"/>
<feature type="transmembrane region" description="Helical" evidence="6">
    <location>
        <begin position="69"/>
        <end position="88"/>
    </location>
</feature>
<evidence type="ECO:0000256" key="2">
    <source>
        <dbReference type="ARBA" id="ARBA00009694"/>
    </source>
</evidence>
<sequence>MNKQIIITASFFGMLAVVLGAFGAHGLKAVLTPAHLETWHTAVQYHFYHVFALLFLSTFARFKNGMIMASYYLFSLGIVFFSGSLYLLSCRDALGWPWLTALGPVTPLGGFLFIAGWVTLALAAFRNK</sequence>
<evidence type="ECO:0000313" key="8">
    <source>
        <dbReference type="Proteomes" id="UP000505355"/>
    </source>
</evidence>
<evidence type="ECO:0000256" key="5">
    <source>
        <dbReference type="ARBA" id="ARBA00023136"/>
    </source>
</evidence>
<dbReference type="PANTHER" id="PTHR43461:SF1">
    <property type="entry name" value="TRANSMEMBRANE PROTEIN 256"/>
    <property type="match status" value="1"/>
</dbReference>
<feature type="transmembrane region" description="Helical" evidence="6">
    <location>
        <begin position="5"/>
        <end position="25"/>
    </location>
</feature>
<feature type="transmembrane region" description="Helical" evidence="6">
    <location>
        <begin position="45"/>
        <end position="62"/>
    </location>
</feature>
<dbReference type="EMBL" id="CP054139">
    <property type="protein sequence ID" value="QKJ31199.1"/>
    <property type="molecule type" value="Genomic_DNA"/>
</dbReference>
<dbReference type="KEGG" id="mmab:HQ865_16025"/>
<name>A0A7D4UE44_9SPHI</name>
<comment type="subcellular location">
    <subcellularLocation>
        <location evidence="1">Membrane</location>
        <topology evidence="1">Multi-pass membrane protein</topology>
    </subcellularLocation>
</comment>
<evidence type="ECO:0000256" key="4">
    <source>
        <dbReference type="ARBA" id="ARBA00022989"/>
    </source>
</evidence>
<gene>
    <name evidence="7" type="ORF">HQ865_16025</name>
</gene>
<evidence type="ECO:0000256" key="1">
    <source>
        <dbReference type="ARBA" id="ARBA00004141"/>
    </source>
</evidence>
<proteinExistence type="inferred from homology"/>
<evidence type="ECO:0000256" key="3">
    <source>
        <dbReference type="ARBA" id="ARBA00022692"/>
    </source>
</evidence>
<dbReference type="GO" id="GO:0005886">
    <property type="term" value="C:plasma membrane"/>
    <property type="evidence" value="ECO:0007669"/>
    <property type="project" value="TreeGrafter"/>
</dbReference>
<keyword evidence="8" id="KW-1185">Reference proteome</keyword>
<dbReference type="InterPro" id="IPR006696">
    <property type="entry name" value="DUF423"/>
</dbReference>
<dbReference type="Pfam" id="PF04241">
    <property type="entry name" value="DUF423"/>
    <property type="match status" value="1"/>
</dbReference>
<accession>A0A7D4UE44</accession>
<evidence type="ECO:0000313" key="7">
    <source>
        <dbReference type="EMBL" id="QKJ31199.1"/>
    </source>
</evidence>
<dbReference type="Proteomes" id="UP000505355">
    <property type="component" value="Chromosome"/>
</dbReference>
<dbReference type="RefSeq" id="WP_173415865.1">
    <property type="nucleotide sequence ID" value="NZ_CP054139.1"/>
</dbReference>
<protein>
    <submittedName>
        <fullName evidence="7">DUF423 domain-containing protein</fullName>
    </submittedName>
</protein>
<feature type="transmembrane region" description="Helical" evidence="6">
    <location>
        <begin position="108"/>
        <end position="125"/>
    </location>
</feature>